<accession>A0ABR3JS84</accession>
<dbReference type="EMBL" id="JASNQZ010000004">
    <property type="protein sequence ID" value="KAL0958494.1"/>
    <property type="molecule type" value="Genomic_DNA"/>
</dbReference>
<name>A0ABR3JS84_9AGAR</name>
<reference evidence="3" key="1">
    <citation type="submission" date="2024-06" db="EMBL/GenBank/DDBJ databases">
        <title>Multi-omics analyses provide insights into the biosynthesis of the anticancer antibiotic pleurotin in Hohenbuehelia grisea.</title>
        <authorList>
            <person name="Weaver J.A."/>
            <person name="Alberti F."/>
        </authorList>
    </citation>
    <scope>NUCLEOTIDE SEQUENCE [LARGE SCALE GENOMIC DNA]</scope>
    <source>
        <strain evidence="3">T-177</strain>
    </source>
</reference>
<organism evidence="2 3">
    <name type="scientific">Hohenbuehelia grisea</name>
    <dbReference type="NCBI Taxonomy" id="104357"/>
    <lineage>
        <taxon>Eukaryota</taxon>
        <taxon>Fungi</taxon>
        <taxon>Dikarya</taxon>
        <taxon>Basidiomycota</taxon>
        <taxon>Agaricomycotina</taxon>
        <taxon>Agaricomycetes</taxon>
        <taxon>Agaricomycetidae</taxon>
        <taxon>Agaricales</taxon>
        <taxon>Pleurotineae</taxon>
        <taxon>Pleurotaceae</taxon>
        <taxon>Hohenbuehelia</taxon>
    </lineage>
</organism>
<feature type="signal peptide" evidence="1">
    <location>
        <begin position="1"/>
        <end position="19"/>
    </location>
</feature>
<keyword evidence="3" id="KW-1185">Reference proteome</keyword>
<sequence>MVHFLQFFVLASCAASALAFPSVKRDIEEVNKHMTAIKSGMTAMHQAIETFPDNGGTLPQALKIHNGAKPLTDSLNAWTDATKRHGAFSAEDCASQIAAVEEFKPEILASLSGIITKRPSFESLEKILKNLLQLIKMDLTQLEAGTIAFADAMINACPEAQQGQPKETKAVVGEAFQKAIAAYA</sequence>
<evidence type="ECO:0000313" key="2">
    <source>
        <dbReference type="EMBL" id="KAL0958494.1"/>
    </source>
</evidence>
<dbReference type="Pfam" id="PF12296">
    <property type="entry name" value="HsbA"/>
    <property type="match status" value="1"/>
</dbReference>
<feature type="chain" id="PRO_5046381769" evidence="1">
    <location>
        <begin position="20"/>
        <end position="184"/>
    </location>
</feature>
<gene>
    <name evidence="2" type="ORF">HGRIS_000633</name>
</gene>
<dbReference type="Proteomes" id="UP001556367">
    <property type="component" value="Unassembled WGS sequence"/>
</dbReference>
<evidence type="ECO:0000256" key="1">
    <source>
        <dbReference type="SAM" id="SignalP"/>
    </source>
</evidence>
<dbReference type="Gene3D" id="1.20.1280.140">
    <property type="match status" value="1"/>
</dbReference>
<proteinExistence type="predicted"/>
<dbReference type="PANTHER" id="PTHR38123:SF1">
    <property type="entry name" value="HYDROPHOBIC SURFACE BINDING PROTEIN"/>
    <property type="match status" value="1"/>
</dbReference>
<dbReference type="PANTHER" id="PTHR38123">
    <property type="entry name" value="CELL WALL SERINE-THREONINE-RICH GALACTOMANNOPROTEIN MP1 (AFU_ORTHOLOGUE AFUA_4G03240)"/>
    <property type="match status" value="1"/>
</dbReference>
<protein>
    <submittedName>
        <fullName evidence="2">Uncharacterized protein</fullName>
    </submittedName>
</protein>
<dbReference type="InterPro" id="IPR021054">
    <property type="entry name" value="Cell_wall_mannoprotein_1"/>
</dbReference>
<evidence type="ECO:0000313" key="3">
    <source>
        <dbReference type="Proteomes" id="UP001556367"/>
    </source>
</evidence>
<keyword evidence="1" id="KW-0732">Signal</keyword>
<comment type="caution">
    <text evidence="2">The sequence shown here is derived from an EMBL/GenBank/DDBJ whole genome shotgun (WGS) entry which is preliminary data.</text>
</comment>